<name>A0A841J4M3_9SPHN</name>
<evidence type="ECO:0000313" key="2">
    <source>
        <dbReference type="EMBL" id="MBB6124466.1"/>
    </source>
</evidence>
<dbReference type="Proteomes" id="UP000552700">
    <property type="component" value="Unassembled WGS sequence"/>
</dbReference>
<dbReference type="Gene3D" id="2.30.30.40">
    <property type="entry name" value="SH3 Domains"/>
    <property type="match status" value="1"/>
</dbReference>
<comment type="caution">
    <text evidence="2">The sequence shown here is derived from an EMBL/GenBank/DDBJ whole genome shotgun (WGS) entry which is preliminary data.</text>
</comment>
<dbReference type="EMBL" id="JACIJP010000003">
    <property type="protein sequence ID" value="MBB6124466.1"/>
    <property type="molecule type" value="Genomic_DNA"/>
</dbReference>
<feature type="signal peptide" evidence="1">
    <location>
        <begin position="1"/>
        <end position="38"/>
    </location>
</feature>
<keyword evidence="3" id="KW-1185">Reference proteome</keyword>
<reference evidence="2 3" key="1">
    <citation type="submission" date="2020-08" db="EMBL/GenBank/DDBJ databases">
        <title>Genomic Encyclopedia of Type Strains, Phase IV (KMG-IV): sequencing the most valuable type-strain genomes for metagenomic binning, comparative biology and taxonomic classification.</title>
        <authorList>
            <person name="Goeker M."/>
        </authorList>
    </citation>
    <scope>NUCLEOTIDE SEQUENCE [LARGE SCALE GENOMIC DNA]</scope>
    <source>
        <strain evidence="2 3">DSM 102255</strain>
    </source>
</reference>
<dbReference type="Pfam" id="PF06347">
    <property type="entry name" value="SH3_4"/>
    <property type="match status" value="2"/>
</dbReference>
<protein>
    <submittedName>
        <fullName evidence="2">SH3-like domain-containing protein</fullName>
    </submittedName>
</protein>
<keyword evidence="1" id="KW-0732">Signal</keyword>
<evidence type="ECO:0000313" key="3">
    <source>
        <dbReference type="Proteomes" id="UP000552700"/>
    </source>
</evidence>
<feature type="chain" id="PRO_5032407276" evidence="1">
    <location>
        <begin position="39"/>
        <end position="171"/>
    </location>
</feature>
<gene>
    <name evidence="2" type="ORF">FHS92_002211</name>
</gene>
<evidence type="ECO:0000256" key="1">
    <source>
        <dbReference type="SAM" id="SignalP"/>
    </source>
</evidence>
<accession>A0A841J4M3</accession>
<dbReference type="InterPro" id="IPR010466">
    <property type="entry name" value="DUF1058"/>
</dbReference>
<sequence>MNNNWTATMRSKAKGVALVLASTFIMTTGIMTTDPAQAGDTKTVPYWASLSASEARMRVGPDLDFPSNWVYRRRDLPVKVVQVHNNWRKIEDSTGTQGWMHVRLLSDTATAIVTQPIAEMHVAPDTQTKLLYRVEAGVVGRVKDCDKGWCSFDVHGQRGYIRTNALWGAVQ</sequence>
<organism evidence="2 3">
    <name type="scientific">Sphingobium subterraneum</name>
    <dbReference type="NCBI Taxonomy" id="627688"/>
    <lineage>
        <taxon>Bacteria</taxon>
        <taxon>Pseudomonadati</taxon>
        <taxon>Pseudomonadota</taxon>
        <taxon>Alphaproteobacteria</taxon>
        <taxon>Sphingomonadales</taxon>
        <taxon>Sphingomonadaceae</taxon>
        <taxon>Sphingobium</taxon>
    </lineage>
</organism>
<proteinExistence type="predicted"/>
<dbReference type="AlphaFoldDB" id="A0A841J4M3"/>